<dbReference type="PANTHER" id="PTHR15952">
    <property type="entry name" value="EXPORTIN-T/LOS1"/>
    <property type="match status" value="1"/>
</dbReference>
<evidence type="ECO:0000256" key="8">
    <source>
        <dbReference type="ARBA" id="ARBA00029784"/>
    </source>
</evidence>
<dbReference type="GO" id="GO:0031267">
    <property type="term" value="F:small GTPase binding"/>
    <property type="evidence" value="ECO:0007669"/>
    <property type="project" value="InterPro"/>
</dbReference>
<proteinExistence type="inferred from homology"/>
<evidence type="ECO:0000256" key="6">
    <source>
        <dbReference type="ARBA" id="ARBA00022884"/>
    </source>
</evidence>
<evidence type="ECO:0000313" key="15">
    <source>
        <dbReference type="EMBL" id="PAV89877.1"/>
    </source>
</evidence>
<feature type="domain" description="Exportin-1/Importin-beta-like" evidence="13">
    <location>
        <begin position="100"/>
        <end position="247"/>
    </location>
</feature>
<sequence>MTATITIGPDSLTDPSKQRQVLEYLEYLKSDPLGWATCLEKICTDSISCVEEHFFLLQVVEDFLKHRYITEGEDPTVREQIHTFLLKWIQKLRTFSDLPPAFLSNKMSYLFSVVFALDFPRRWNSFFTDLFFSSGLLESEVLSIFYLKTLLAIDTEVVDRDIPRSKLESERNTMIKDGMRDMCINEVAESCCRIMELQRSSKVQCLCLDVFAAYIDWIDLQYVANDAILQLISQRIHNEDTFESAVELVVAILQKGMPPLKKVALLQYISEKLNMDQLTKVDEDSSDDEMRRAGTLLNSIGLVLLECYSKLLAENEQSEASKCITALESRIPRSLFVFQRGDIEQSELVVDVIRAYVAYLIKTPTGNDEFFRQVVSIYLNKYVMPDDLEVDREGEDEIDFHEFRKQLRQLLSLERCHLIVEALTVWTASLLTQNATIRQREAVLNLFQSLNDVLPSTLLMPSSDGEVPAIGQMILACLLQTKLDGQSATVHLLFFEVASRYERILAKKPEPIVPLVTAAFLDERGIAFPNARVRTRLVYLFSRFVKAHKNTLSSLVSEKQYLDELCNSLLVKYNAAVEELKEAATMVGDMGVERRNLIVQFMCNIITYAGRISKGFVNVSVVEQCGCADSFLNLMSVFLASLSPSTLALLEPLRPYAHRLVVCLENRLLPVLPLLLSSIASVSNDLDTVQHLLIFCHQVVSKYKKDVICVGDQLVEILTKSAQLCEETSGVSEYVQEDSQRGLLYVRRGFLQLLVVCFSNEIISQITSEAVVGRLVESACKLALCCDHASQKLAVTVLARACVLNAAWWESILRTCLQVPMMQHIHSEDAASTLVSRLHLHLTKYACKFLFVFFLLFIPVFLRKQYRVRYSIFKMSNMNFHLVDPRSVRRPSEDARLESLCLFGCSGSPAACPLQRANSPHSHCLQGKGTRQPSYSGQKFQRVS</sequence>
<keyword evidence="12" id="KW-0812">Transmembrane</keyword>
<protein>
    <recommendedName>
        <fullName evidence="2 10">Exportin-T</fullName>
    </recommendedName>
    <alternativeName>
        <fullName evidence="8 10">Exportin(tRNA)</fullName>
    </alternativeName>
    <alternativeName>
        <fullName evidence="9 10">tRNA exportin</fullName>
    </alternativeName>
</protein>
<dbReference type="GO" id="GO:0005737">
    <property type="term" value="C:cytoplasm"/>
    <property type="evidence" value="ECO:0007669"/>
    <property type="project" value="UniProtKB-SubCell"/>
</dbReference>
<evidence type="ECO:0000256" key="9">
    <source>
        <dbReference type="ARBA" id="ARBA00032199"/>
    </source>
</evidence>
<dbReference type="GO" id="GO:0016363">
    <property type="term" value="C:nuclear matrix"/>
    <property type="evidence" value="ECO:0007669"/>
    <property type="project" value="TreeGrafter"/>
</dbReference>
<evidence type="ECO:0000313" key="16">
    <source>
        <dbReference type="Proteomes" id="UP000218231"/>
    </source>
</evidence>
<keyword evidence="5 10" id="KW-0820">tRNA-binding</keyword>
<evidence type="ECO:0000259" key="14">
    <source>
        <dbReference type="Pfam" id="PF19282"/>
    </source>
</evidence>
<name>A0A2A2LV60_9BILA</name>
<keyword evidence="7 10" id="KW-0539">Nucleus</keyword>
<dbReference type="GO" id="GO:0071528">
    <property type="term" value="P:tRNA re-export from nucleus"/>
    <property type="evidence" value="ECO:0007669"/>
    <property type="project" value="UniProtKB-UniRule"/>
</dbReference>
<feature type="domain" description="Exportin-T C-terminal" evidence="14">
    <location>
        <begin position="598"/>
        <end position="804"/>
    </location>
</feature>
<evidence type="ECO:0000259" key="13">
    <source>
        <dbReference type="Pfam" id="PF08389"/>
    </source>
</evidence>
<dbReference type="GO" id="GO:0005643">
    <property type="term" value="C:nuclear pore"/>
    <property type="evidence" value="ECO:0007669"/>
    <property type="project" value="TreeGrafter"/>
</dbReference>
<evidence type="ECO:0000256" key="12">
    <source>
        <dbReference type="SAM" id="Phobius"/>
    </source>
</evidence>
<keyword evidence="3 10" id="KW-0813">Transport</keyword>
<dbReference type="Proteomes" id="UP000218231">
    <property type="component" value="Unassembled WGS sequence"/>
</dbReference>
<dbReference type="Pfam" id="PF19282">
    <property type="entry name" value="Exportin-T"/>
    <property type="match status" value="2"/>
</dbReference>
<gene>
    <name evidence="15" type="ORF">WR25_18865</name>
</gene>
<dbReference type="InterPro" id="IPR040017">
    <property type="entry name" value="XPOT"/>
</dbReference>
<dbReference type="InterPro" id="IPR011989">
    <property type="entry name" value="ARM-like"/>
</dbReference>
<evidence type="ECO:0000256" key="2">
    <source>
        <dbReference type="ARBA" id="ARBA00018928"/>
    </source>
</evidence>
<dbReference type="EMBL" id="LIAE01006421">
    <property type="protein sequence ID" value="PAV89877.1"/>
    <property type="molecule type" value="Genomic_DNA"/>
</dbReference>
<comment type="subcellular location">
    <subcellularLocation>
        <location evidence="1 10">Cytoplasm</location>
    </subcellularLocation>
    <subcellularLocation>
        <location evidence="10">Nucleus</location>
    </subcellularLocation>
    <text evidence="10">Shuttles between the nucleus and the cytoplasm.</text>
</comment>
<keyword evidence="6 10" id="KW-0694">RNA-binding</keyword>
<evidence type="ECO:0000256" key="5">
    <source>
        <dbReference type="ARBA" id="ARBA00022555"/>
    </source>
</evidence>
<evidence type="ECO:0000256" key="4">
    <source>
        <dbReference type="ARBA" id="ARBA00022490"/>
    </source>
</evidence>
<organism evidence="15 16">
    <name type="scientific">Diploscapter pachys</name>
    <dbReference type="NCBI Taxonomy" id="2018661"/>
    <lineage>
        <taxon>Eukaryota</taxon>
        <taxon>Metazoa</taxon>
        <taxon>Ecdysozoa</taxon>
        <taxon>Nematoda</taxon>
        <taxon>Chromadorea</taxon>
        <taxon>Rhabditida</taxon>
        <taxon>Rhabditina</taxon>
        <taxon>Rhabditomorpha</taxon>
        <taxon>Rhabditoidea</taxon>
        <taxon>Rhabditidae</taxon>
        <taxon>Diploscapter</taxon>
    </lineage>
</organism>
<dbReference type="Pfam" id="PF08389">
    <property type="entry name" value="Xpo1"/>
    <property type="match status" value="1"/>
</dbReference>
<dbReference type="AlphaFoldDB" id="A0A2A2LV60"/>
<dbReference type="Gene3D" id="1.25.10.10">
    <property type="entry name" value="Leucine-rich Repeat Variant"/>
    <property type="match status" value="1"/>
</dbReference>
<comment type="caution">
    <text evidence="15">The sequence shown here is derived from an EMBL/GenBank/DDBJ whole genome shotgun (WGS) entry which is preliminary data.</text>
</comment>
<keyword evidence="4 10" id="KW-0963">Cytoplasm</keyword>
<evidence type="ECO:0000256" key="1">
    <source>
        <dbReference type="ARBA" id="ARBA00004496"/>
    </source>
</evidence>
<comment type="similarity">
    <text evidence="10">Belongs to the exportin family.</text>
</comment>
<keyword evidence="12" id="KW-0472">Membrane</keyword>
<feature type="transmembrane region" description="Helical" evidence="12">
    <location>
        <begin position="842"/>
        <end position="862"/>
    </location>
</feature>
<dbReference type="OrthoDB" id="26399at2759"/>
<dbReference type="InterPro" id="IPR016024">
    <property type="entry name" value="ARM-type_fold"/>
</dbReference>
<feature type="domain" description="Exportin-T C-terminal" evidence="14">
    <location>
        <begin position="387"/>
        <end position="579"/>
    </location>
</feature>
<dbReference type="SUPFAM" id="SSF48371">
    <property type="entry name" value="ARM repeat"/>
    <property type="match status" value="1"/>
</dbReference>
<dbReference type="STRING" id="2018661.A0A2A2LV60"/>
<dbReference type="InterPro" id="IPR045546">
    <property type="entry name" value="Exportin-T_C"/>
</dbReference>
<feature type="compositionally biased region" description="Polar residues" evidence="11">
    <location>
        <begin position="929"/>
        <end position="944"/>
    </location>
</feature>
<evidence type="ECO:0000256" key="10">
    <source>
        <dbReference type="RuleBase" id="RU366037"/>
    </source>
</evidence>
<keyword evidence="16" id="KW-1185">Reference proteome</keyword>
<evidence type="ECO:0000256" key="3">
    <source>
        <dbReference type="ARBA" id="ARBA00022448"/>
    </source>
</evidence>
<dbReference type="PANTHER" id="PTHR15952:SF11">
    <property type="entry name" value="EXPORTIN-T"/>
    <property type="match status" value="1"/>
</dbReference>
<dbReference type="InterPro" id="IPR013598">
    <property type="entry name" value="Exportin-1/Importin-b-like"/>
</dbReference>
<accession>A0A2A2LV60</accession>
<dbReference type="GO" id="GO:0000049">
    <property type="term" value="F:tRNA binding"/>
    <property type="evidence" value="ECO:0007669"/>
    <property type="project" value="UniProtKB-UniRule"/>
</dbReference>
<keyword evidence="12" id="KW-1133">Transmembrane helix</keyword>
<feature type="region of interest" description="Disordered" evidence="11">
    <location>
        <begin position="923"/>
        <end position="944"/>
    </location>
</feature>
<evidence type="ECO:0000256" key="11">
    <source>
        <dbReference type="SAM" id="MobiDB-lite"/>
    </source>
</evidence>
<reference evidence="15 16" key="1">
    <citation type="journal article" date="2017" name="Curr. Biol.">
        <title>Genome architecture and evolution of a unichromosomal asexual nematode.</title>
        <authorList>
            <person name="Fradin H."/>
            <person name="Zegar C."/>
            <person name="Gutwein M."/>
            <person name="Lucas J."/>
            <person name="Kovtun M."/>
            <person name="Corcoran D."/>
            <person name="Baugh L.R."/>
            <person name="Kiontke K."/>
            <person name="Gunsalus K."/>
            <person name="Fitch D.H."/>
            <person name="Piano F."/>
        </authorList>
    </citation>
    <scope>NUCLEOTIDE SEQUENCE [LARGE SCALE GENOMIC DNA]</scope>
    <source>
        <strain evidence="15">PF1309</strain>
    </source>
</reference>
<comment type="function">
    <text evidence="10">tRNA nucleus export receptor which facilitates tRNA translocation across the nuclear pore complex.</text>
</comment>
<evidence type="ECO:0000256" key="7">
    <source>
        <dbReference type="ARBA" id="ARBA00023242"/>
    </source>
</evidence>